<accession>A0A420DM09</accession>
<proteinExistence type="predicted"/>
<dbReference type="Proteomes" id="UP000284892">
    <property type="component" value="Unassembled WGS sequence"/>
</dbReference>
<evidence type="ECO:0000313" key="3">
    <source>
        <dbReference type="Proteomes" id="UP000284892"/>
    </source>
</evidence>
<sequence length="160" mass="19024">MRTNNATVKNIILSLYFVLIIATIFFATVFRAFRNLTSNTVLSFAIVAFVFVGLLYFIHTVSKYFEYDSDGVKVVVINKGLLFFDKHRHREYKLEFNKERLLSFKFHNYIIYKQLIINVLDSSDEVRKMKFNVTLVSRRKRKYIRQSLSKMIKANRKNSK</sequence>
<evidence type="ECO:0000313" key="2">
    <source>
        <dbReference type="EMBL" id="RKE95282.1"/>
    </source>
</evidence>
<name>A0A420DM09_9FLAO</name>
<comment type="caution">
    <text evidence="2">The sequence shown here is derived from an EMBL/GenBank/DDBJ whole genome shotgun (WGS) entry which is preliminary data.</text>
</comment>
<keyword evidence="1" id="KW-0472">Membrane</keyword>
<evidence type="ECO:0000256" key="1">
    <source>
        <dbReference type="SAM" id="Phobius"/>
    </source>
</evidence>
<feature type="transmembrane region" description="Helical" evidence="1">
    <location>
        <begin position="39"/>
        <end position="58"/>
    </location>
</feature>
<gene>
    <name evidence="2" type="ORF">BXY80_1469</name>
</gene>
<reference evidence="2 3" key="1">
    <citation type="submission" date="2018-09" db="EMBL/GenBank/DDBJ databases">
        <title>Genomic Encyclopedia of Archaeal and Bacterial Type Strains, Phase II (KMG-II): from individual species to whole genera.</title>
        <authorList>
            <person name="Goeker M."/>
        </authorList>
    </citation>
    <scope>NUCLEOTIDE SEQUENCE [LARGE SCALE GENOMIC DNA]</scope>
    <source>
        <strain evidence="2 3">DSM 26283</strain>
    </source>
</reference>
<dbReference type="OrthoDB" id="1452926at2"/>
<dbReference type="AlphaFoldDB" id="A0A420DM09"/>
<protein>
    <recommendedName>
        <fullName evidence="4">PH (Pleckstrin Homology) domain-containing protein</fullName>
    </recommendedName>
</protein>
<evidence type="ECO:0008006" key="4">
    <source>
        <dbReference type="Google" id="ProtNLM"/>
    </source>
</evidence>
<dbReference type="EMBL" id="RAQJ01000002">
    <property type="protein sequence ID" value="RKE95282.1"/>
    <property type="molecule type" value="Genomic_DNA"/>
</dbReference>
<feature type="transmembrane region" description="Helical" evidence="1">
    <location>
        <begin position="12"/>
        <end position="33"/>
    </location>
</feature>
<keyword evidence="1" id="KW-1133">Transmembrane helix</keyword>
<dbReference type="RefSeq" id="WP_120200599.1">
    <property type="nucleotide sequence ID" value="NZ_RAQJ01000002.1"/>
</dbReference>
<organism evidence="2 3">
    <name type="scientific">Ichthyenterobacterium magnum</name>
    <dbReference type="NCBI Taxonomy" id="1230530"/>
    <lineage>
        <taxon>Bacteria</taxon>
        <taxon>Pseudomonadati</taxon>
        <taxon>Bacteroidota</taxon>
        <taxon>Flavobacteriia</taxon>
        <taxon>Flavobacteriales</taxon>
        <taxon>Flavobacteriaceae</taxon>
        <taxon>Ichthyenterobacterium</taxon>
    </lineage>
</organism>
<keyword evidence="1" id="KW-0812">Transmembrane</keyword>
<keyword evidence="3" id="KW-1185">Reference proteome</keyword>